<dbReference type="RefSeq" id="WP_148451876.1">
    <property type="nucleotide sequence ID" value="NZ_VSDO01000002.1"/>
</dbReference>
<keyword evidence="1" id="KW-1133">Transmembrane helix</keyword>
<evidence type="ECO:0000313" key="3">
    <source>
        <dbReference type="Proteomes" id="UP000325218"/>
    </source>
</evidence>
<keyword evidence="3" id="KW-1185">Reference proteome</keyword>
<accession>A0A5D0CUF7</accession>
<protein>
    <submittedName>
        <fullName evidence="2">Uncharacterized protein</fullName>
    </submittedName>
</protein>
<proteinExistence type="predicted"/>
<organism evidence="2 3">
    <name type="scientific">Paenibacillus faecis</name>
    <dbReference type="NCBI Taxonomy" id="862114"/>
    <lineage>
        <taxon>Bacteria</taxon>
        <taxon>Bacillati</taxon>
        <taxon>Bacillota</taxon>
        <taxon>Bacilli</taxon>
        <taxon>Bacillales</taxon>
        <taxon>Paenibacillaceae</taxon>
        <taxon>Paenibacillus</taxon>
    </lineage>
</organism>
<keyword evidence="1" id="KW-0812">Transmembrane</keyword>
<feature type="transmembrane region" description="Helical" evidence="1">
    <location>
        <begin position="12"/>
        <end position="36"/>
    </location>
</feature>
<reference evidence="2 3" key="1">
    <citation type="submission" date="2019-08" db="EMBL/GenBank/DDBJ databases">
        <title>Genome sequencing of Paenibacillus faecis DSM 23593(T).</title>
        <authorList>
            <person name="Kook J.-K."/>
            <person name="Park S.-N."/>
            <person name="Lim Y.K."/>
        </authorList>
    </citation>
    <scope>NUCLEOTIDE SEQUENCE [LARGE SCALE GENOMIC DNA]</scope>
    <source>
        <strain evidence="2 3">DSM 23593</strain>
    </source>
</reference>
<evidence type="ECO:0000256" key="1">
    <source>
        <dbReference type="SAM" id="Phobius"/>
    </source>
</evidence>
<dbReference type="AlphaFoldDB" id="A0A5D0CUF7"/>
<name>A0A5D0CUF7_9BACL</name>
<dbReference type="EMBL" id="VSDO01000002">
    <property type="protein sequence ID" value="TYA13280.1"/>
    <property type="molecule type" value="Genomic_DNA"/>
</dbReference>
<evidence type="ECO:0000313" key="2">
    <source>
        <dbReference type="EMBL" id="TYA13280.1"/>
    </source>
</evidence>
<comment type="caution">
    <text evidence="2">The sequence shown here is derived from an EMBL/GenBank/DDBJ whole genome shotgun (WGS) entry which is preliminary data.</text>
</comment>
<dbReference type="OrthoDB" id="2649144at2"/>
<keyword evidence="1" id="KW-0472">Membrane</keyword>
<dbReference type="Proteomes" id="UP000325218">
    <property type="component" value="Unassembled WGS sequence"/>
</dbReference>
<gene>
    <name evidence="2" type="ORF">FRY98_11455</name>
</gene>
<sequence length="306" mass="34731">MNSKKSSRFEVWFTFGFLFTLIAAFGTFMLGLSMGITRTEAKYLNYKASALESETEASYGQQDLVTFYYVVYQPYQQFKEEYISMEDRLQRADSKLAAAKILKETQNSAQNQYGLISANPISGSSPLLKQAQNDILKSLKLFDEGISRNVSFMSGQAGPELAKALSGDEFTQNAMDYGLKAQTKFYASILKWSAKTDRQIPDQYSFQADTTIKQWKTYPLAQKNKAVSDIMQNSRLYVTYHPQDMTAKIDQMIASGKASALKLNSVSSIVKILTETEAVQSKEFKKWRATYYKSELLPELPFFMEN</sequence>